<proteinExistence type="predicted"/>
<dbReference type="RefSeq" id="WP_248993843.1">
    <property type="nucleotide sequence ID" value="NZ_JAKIKP010000001.1"/>
</dbReference>
<dbReference type="Proteomes" id="UP001139333">
    <property type="component" value="Unassembled WGS sequence"/>
</dbReference>
<name>A0A9X1ZJW6_9GAMM</name>
<sequence length="569" mass="62238">MNKMAVAVAVLALGAGGYYFSQQNDAVTVTANPMLDYIPADTLVFSGQLTPFPIADYLHSTAGNKPSLTAEQLGDISQFSQAHEKFFFSLYKQYLQMLNSPEQLITHYGLPETMQSFFYTLGALPVMKLQIANPQAFWAELDRAEQESGFTHSKSSIGGVDYRAYRLTGEFDEETIDVIFAEQQGWLTMTLNTSFNQPALFETALGVNKVPNPLSATTMLNDIATKHDFTNDSISFINHVELVKGLTTEDGNMLAKQLTKLANMQNDDALTQIRTPVCQSEFMAIANNWPRTVLGFKSFNVTREQSDFDARFVIESNNTVILNALSNLRGFIPDFDDAEHILSLGMGVDVGKLASSLNDVYTEMTSTSYQCQALAELQQGSQEFNPAMLGMMTGMANGVKGVSLSVLDYTLTEVNGSPAFKKLDALMTLSADNPSMLLSMVKPFYPPLAQVDLSSGEVVDVSSLLMLPPELGVQANMAIKGNHLVIYSGKGASLAERVAKQSLTSNGLISFGVDYQKMISPLVTMMEQNGEPVPEELTMMKDYKMKLKMSVDITSEGIEVGSKMSAKAP</sequence>
<dbReference type="EMBL" id="JAKIKP010000001">
    <property type="protein sequence ID" value="MCL1141150.1"/>
    <property type="molecule type" value="Genomic_DNA"/>
</dbReference>
<evidence type="ECO:0000313" key="2">
    <source>
        <dbReference type="Proteomes" id="UP001139333"/>
    </source>
</evidence>
<keyword evidence="2" id="KW-1185">Reference proteome</keyword>
<reference evidence="1" key="1">
    <citation type="submission" date="2022-01" db="EMBL/GenBank/DDBJ databases">
        <title>Whole genome-based taxonomy of the Shewanellaceae.</title>
        <authorList>
            <person name="Martin-Rodriguez A.J."/>
        </authorList>
    </citation>
    <scope>NUCLEOTIDE SEQUENCE</scope>
    <source>
        <strain evidence="1">DSM 16422</strain>
    </source>
</reference>
<dbReference type="AlphaFoldDB" id="A0A9X1ZJW6"/>
<evidence type="ECO:0000313" key="1">
    <source>
        <dbReference type="EMBL" id="MCL1141150.1"/>
    </source>
</evidence>
<gene>
    <name evidence="1" type="ORF">L2672_00340</name>
</gene>
<organism evidence="1 2">
    <name type="scientific">Shewanella gaetbuli</name>
    <dbReference type="NCBI Taxonomy" id="220752"/>
    <lineage>
        <taxon>Bacteria</taxon>
        <taxon>Pseudomonadati</taxon>
        <taxon>Pseudomonadota</taxon>
        <taxon>Gammaproteobacteria</taxon>
        <taxon>Alteromonadales</taxon>
        <taxon>Shewanellaceae</taxon>
        <taxon>Shewanella</taxon>
    </lineage>
</organism>
<protein>
    <submittedName>
        <fullName evidence="1">Uncharacterized protein</fullName>
    </submittedName>
</protein>
<accession>A0A9X1ZJW6</accession>
<comment type="caution">
    <text evidence="1">The sequence shown here is derived from an EMBL/GenBank/DDBJ whole genome shotgun (WGS) entry which is preliminary data.</text>
</comment>